<evidence type="ECO:0000256" key="1">
    <source>
        <dbReference type="SAM" id="MobiDB-lite"/>
    </source>
</evidence>
<protein>
    <submittedName>
        <fullName evidence="3">Uncharacterized protein</fullName>
    </submittedName>
</protein>
<evidence type="ECO:0000256" key="2">
    <source>
        <dbReference type="SAM" id="SignalP"/>
    </source>
</evidence>
<sequence length="180" mass="19083">MLFPASLLLPTFFLTNQVLAVSPPSSLVIVIPSNTSGIGNGTNLPLGMADGISDRNIYWGLHRLVKVSVTYPNGTNRPVVGIGSLDDPTECRTFPGTAEWGFFGADQNGGHKARWDITYGISTSPSQIDEATQNCGPEPLSLQNFTLEHAFEVSLTGDTPGDVPVATETRPLGSQPTGNL</sequence>
<feature type="signal peptide" evidence="2">
    <location>
        <begin position="1"/>
        <end position="20"/>
    </location>
</feature>
<organism evidence="3 4">
    <name type="scientific">Marasmius crinis-equi</name>
    <dbReference type="NCBI Taxonomy" id="585013"/>
    <lineage>
        <taxon>Eukaryota</taxon>
        <taxon>Fungi</taxon>
        <taxon>Dikarya</taxon>
        <taxon>Basidiomycota</taxon>
        <taxon>Agaricomycotina</taxon>
        <taxon>Agaricomycetes</taxon>
        <taxon>Agaricomycetidae</taxon>
        <taxon>Agaricales</taxon>
        <taxon>Marasmiineae</taxon>
        <taxon>Marasmiaceae</taxon>
        <taxon>Marasmius</taxon>
    </lineage>
</organism>
<evidence type="ECO:0000313" key="4">
    <source>
        <dbReference type="Proteomes" id="UP001465976"/>
    </source>
</evidence>
<proteinExistence type="predicted"/>
<reference evidence="3 4" key="1">
    <citation type="submission" date="2024-02" db="EMBL/GenBank/DDBJ databases">
        <title>A draft genome for the cacao thread blight pathogen Marasmius crinis-equi.</title>
        <authorList>
            <person name="Cohen S.P."/>
            <person name="Baruah I.K."/>
            <person name="Amoako-Attah I."/>
            <person name="Bukari Y."/>
            <person name="Meinhardt L.W."/>
            <person name="Bailey B.A."/>
        </authorList>
    </citation>
    <scope>NUCLEOTIDE SEQUENCE [LARGE SCALE GENOMIC DNA]</scope>
    <source>
        <strain evidence="3 4">GH-76</strain>
    </source>
</reference>
<keyword evidence="2" id="KW-0732">Signal</keyword>
<feature type="chain" id="PRO_5047525441" evidence="2">
    <location>
        <begin position="21"/>
        <end position="180"/>
    </location>
</feature>
<dbReference type="EMBL" id="JBAHYK010000028">
    <property type="protein sequence ID" value="KAL0580542.1"/>
    <property type="molecule type" value="Genomic_DNA"/>
</dbReference>
<feature type="region of interest" description="Disordered" evidence="1">
    <location>
        <begin position="156"/>
        <end position="180"/>
    </location>
</feature>
<gene>
    <name evidence="3" type="ORF">V5O48_001446</name>
</gene>
<evidence type="ECO:0000313" key="3">
    <source>
        <dbReference type="EMBL" id="KAL0580542.1"/>
    </source>
</evidence>
<accession>A0ABR3FYU3</accession>
<keyword evidence="4" id="KW-1185">Reference proteome</keyword>
<name>A0ABR3FYU3_9AGAR</name>
<dbReference type="Proteomes" id="UP001465976">
    <property type="component" value="Unassembled WGS sequence"/>
</dbReference>
<comment type="caution">
    <text evidence="3">The sequence shown here is derived from an EMBL/GenBank/DDBJ whole genome shotgun (WGS) entry which is preliminary data.</text>
</comment>